<dbReference type="InterPro" id="IPR008801">
    <property type="entry name" value="RALF"/>
</dbReference>
<evidence type="ECO:0000256" key="1">
    <source>
        <dbReference type="ARBA" id="ARBA00004613"/>
    </source>
</evidence>
<keyword evidence="9" id="KW-1185">Reference proteome</keyword>
<name>A0A068UE73_COFCA</name>
<keyword evidence="6" id="KW-1015">Disulfide bond</keyword>
<dbReference type="PANTHER" id="PTHR33136">
    <property type="entry name" value="RAPID ALKALINIZATION FACTOR-LIKE"/>
    <property type="match status" value="1"/>
</dbReference>
<evidence type="ECO:0000256" key="3">
    <source>
        <dbReference type="ARBA" id="ARBA00022525"/>
    </source>
</evidence>
<dbReference type="GO" id="GO:0005179">
    <property type="term" value="F:hormone activity"/>
    <property type="evidence" value="ECO:0007669"/>
    <property type="project" value="UniProtKB-KW"/>
</dbReference>
<comment type="similarity">
    <text evidence="2">Belongs to the plant rapid alkalinization factor (RALF) family.</text>
</comment>
<evidence type="ECO:0000313" key="8">
    <source>
        <dbReference type="EMBL" id="CDP05933.1"/>
    </source>
</evidence>
<organism evidence="8 9">
    <name type="scientific">Coffea canephora</name>
    <name type="common">Robusta coffee</name>
    <dbReference type="NCBI Taxonomy" id="49390"/>
    <lineage>
        <taxon>Eukaryota</taxon>
        <taxon>Viridiplantae</taxon>
        <taxon>Streptophyta</taxon>
        <taxon>Embryophyta</taxon>
        <taxon>Tracheophyta</taxon>
        <taxon>Spermatophyta</taxon>
        <taxon>Magnoliopsida</taxon>
        <taxon>eudicotyledons</taxon>
        <taxon>Gunneridae</taxon>
        <taxon>Pentapetalae</taxon>
        <taxon>asterids</taxon>
        <taxon>lamiids</taxon>
        <taxon>Gentianales</taxon>
        <taxon>Rubiaceae</taxon>
        <taxon>Ixoroideae</taxon>
        <taxon>Gardenieae complex</taxon>
        <taxon>Bertiereae - Coffeeae clade</taxon>
        <taxon>Coffeeae</taxon>
        <taxon>Coffea</taxon>
    </lineage>
</organism>
<protein>
    <submittedName>
        <fullName evidence="8">Uncharacterized protein</fullName>
    </submittedName>
</protein>
<feature type="chain" id="PRO_5001657588" evidence="7">
    <location>
        <begin position="23"/>
        <end position="124"/>
    </location>
</feature>
<dbReference type="GO" id="GO:0005576">
    <property type="term" value="C:extracellular region"/>
    <property type="evidence" value="ECO:0007669"/>
    <property type="project" value="UniProtKB-SubCell"/>
</dbReference>
<dbReference type="EMBL" id="HG739103">
    <property type="protein sequence ID" value="CDP05933.1"/>
    <property type="molecule type" value="Genomic_DNA"/>
</dbReference>
<comment type="subcellular location">
    <subcellularLocation>
        <location evidence="1">Secreted</location>
    </subcellularLocation>
</comment>
<dbReference type="GO" id="GO:0009506">
    <property type="term" value="C:plasmodesma"/>
    <property type="evidence" value="ECO:0007669"/>
    <property type="project" value="TreeGrafter"/>
</dbReference>
<evidence type="ECO:0000256" key="5">
    <source>
        <dbReference type="ARBA" id="ARBA00022729"/>
    </source>
</evidence>
<dbReference type="InParanoid" id="A0A068UE73"/>
<dbReference type="GO" id="GO:0019722">
    <property type="term" value="P:calcium-mediated signaling"/>
    <property type="evidence" value="ECO:0007669"/>
    <property type="project" value="TreeGrafter"/>
</dbReference>
<reference evidence="9" key="1">
    <citation type="journal article" date="2014" name="Science">
        <title>The coffee genome provides insight into the convergent evolution of caffeine biosynthesis.</title>
        <authorList>
            <person name="Denoeud F."/>
            <person name="Carretero-Paulet L."/>
            <person name="Dereeper A."/>
            <person name="Droc G."/>
            <person name="Guyot R."/>
            <person name="Pietrella M."/>
            <person name="Zheng C."/>
            <person name="Alberti A."/>
            <person name="Anthony F."/>
            <person name="Aprea G."/>
            <person name="Aury J.M."/>
            <person name="Bento P."/>
            <person name="Bernard M."/>
            <person name="Bocs S."/>
            <person name="Campa C."/>
            <person name="Cenci A."/>
            <person name="Combes M.C."/>
            <person name="Crouzillat D."/>
            <person name="Da Silva C."/>
            <person name="Daddiego L."/>
            <person name="De Bellis F."/>
            <person name="Dussert S."/>
            <person name="Garsmeur O."/>
            <person name="Gayraud T."/>
            <person name="Guignon V."/>
            <person name="Jahn K."/>
            <person name="Jamilloux V."/>
            <person name="Joet T."/>
            <person name="Labadie K."/>
            <person name="Lan T."/>
            <person name="Leclercq J."/>
            <person name="Lepelley M."/>
            <person name="Leroy T."/>
            <person name="Li L.T."/>
            <person name="Librado P."/>
            <person name="Lopez L."/>
            <person name="Munoz A."/>
            <person name="Noel B."/>
            <person name="Pallavicini A."/>
            <person name="Perrotta G."/>
            <person name="Poncet V."/>
            <person name="Pot D."/>
            <person name="Priyono X."/>
            <person name="Rigoreau M."/>
            <person name="Rouard M."/>
            <person name="Rozas J."/>
            <person name="Tranchant-Dubreuil C."/>
            <person name="VanBuren R."/>
            <person name="Zhang Q."/>
            <person name="Andrade A.C."/>
            <person name="Argout X."/>
            <person name="Bertrand B."/>
            <person name="de Kochko A."/>
            <person name="Graziosi G."/>
            <person name="Henry R.J."/>
            <person name="Jayarama X."/>
            <person name="Ming R."/>
            <person name="Nagai C."/>
            <person name="Rounsley S."/>
            <person name="Sankoff D."/>
            <person name="Giuliano G."/>
            <person name="Albert V.A."/>
            <person name="Wincker P."/>
            <person name="Lashermes P."/>
        </authorList>
    </citation>
    <scope>NUCLEOTIDE SEQUENCE [LARGE SCALE GENOMIC DNA]</scope>
    <source>
        <strain evidence="9">cv. DH200-94</strain>
    </source>
</reference>
<evidence type="ECO:0000256" key="7">
    <source>
        <dbReference type="SAM" id="SignalP"/>
    </source>
</evidence>
<keyword evidence="3" id="KW-0964">Secreted</keyword>
<dbReference type="OMA" id="MMMESEV"/>
<dbReference type="Pfam" id="PF05498">
    <property type="entry name" value="RALF"/>
    <property type="match status" value="1"/>
</dbReference>
<evidence type="ECO:0000313" key="9">
    <source>
        <dbReference type="Proteomes" id="UP000295252"/>
    </source>
</evidence>
<dbReference type="AlphaFoldDB" id="A0A068UE73"/>
<dbReference type="OrthoDB" id="1613518at2759"/>
<dbReference type="STRING" id="49390.A0A068UE73"/>
<keyword evidence="4" id="KW-0372">Hormone</keyword>
<accession>A0A068UE73</accession>
<dbReference type="PANTHER" id="PTHR33136:SF89">
    <property type="entry name" value="PROTEIN RALF-LIKE 19"/>
    <property type="match status" value="1"/>
</dbReference>
<dbReference type="Proteomes" id="UP000295252">
    <property type="component" value="Chromosome VII"/>
</dbReference>
<evidence type="ECO:0000256" key="4">
    <source>
        <dbReference type="ARBA" id="ARBA00022702"/>
    </source>
</evidence>
<sequence length="124" mass="13404">MKMAIRLGAAILLLAMALAVLADSSPTLDTVFGLTSLAGSKGGDGLGGLVADFIDEDEEMSVESETARRTLAGRPRYISYDAMRRGNVPCSRRGNSYYACNAHGRANPYQRSCTRISRCPRNTR</sequence>
<evidence type="ECO:0000256" key="6">
    <source>
        <dbReference type="ARBA" id="ARBA00023157"/>
    </source>
</evidence>
<feature type="signal peptide" evidence="7">
    <location>
        <begin position="1"/>
        <end position="22"/>
    </location>
</feature>
<dbReference type="PhylomeDB" id="A0A068UE73"/>
<proteinExistence type="inferred from homology"/>
<keyword evidence="5 7" id="KW-0732">Signal</keyword>
<dbReference type="Gramene" id="CDP05933">
    <property type="protein sequence ID" value="CDP05933"/>
    <property type="gene ID" value="GSCOC_T00021255001"/>
</dbReference>
<evidence type="ECO:0000256" key="2">
    <source>
        <dbReference type="ARBA" id="ARBA00009178"/>
    </source>
</evidence>
<gene>
    <name evidence="8" type="ORF">GSCOC_T00021255001</name>
</gene>